<gene>
    <name evidence="5" type="ORF">KVV02_002453</name>
</gene>
<comment type="caution">
    <text evidence="5">The sequence shown here is derived from an EMBL/GenBank/DDBJ whole genome shotgun (WGS) entry which is preliminary data.</text>
</comment>
<evidence type="ECO:0000256" key="2">
    <source>
        <dbReference type="ARBA" id="ARBA00022801"/>
    </source>
</evidence>
<dbReference type="Gene3D" id="3.20.20.370">
    <property type="entry name" value="Glycoside hydrolase/deacetylase"/>
    <property type="match status" value="1"/>
</dbReference>
<dbReference type="PANTHER" id="PTHR10587">
    <property type="entry name" value="GLYCOSYL TRANSFERASE-RELATED"/>
    <property type="match status" value="1"/>
</dbReference>
<dbReference type="GO" id="GO:0005975">
    <property type="term" value="P:carbohydrate metabolic process"/>
    <property type="evidence" value="ECO:0007669"/>
    <property type="project" value="InterPro"/>
</dbReference>
<dbReference type="SUPFAM" id="SSF88713">
    <property type="entry name" value="Glycoside hydrolase/deacetylase"/>
    <property type="match status" value="1"/>
</dbReference>
<dbReference type="GO" id="GO:0016020">
    <property type="term" value="C:membrane"/>
    <property type="evidence" value="ECO:0007669"/>
    <property type="project" value="TreeGrafter"/>
</dbReference>
<dbReference type="Pfam" id="PF01522">
    <property type="entry name" value="Polysacc_deac_1"/>
    <property type="match status" value="1"/>
</dbReference>
<accession>A0A9P8CU51</accession>
<evidence type="ECO:0000256" key="3">
    <source>
        <dbReference type="SAM" id="MobiDB-lite"/>
    </source>
</evidence>
<dbReference type="PANTHER" id="PTHR10587:SF133">
    <property type="entry name" value="CHITIN DEACETYLASE 1-RELATED"/>
    <property type="match status" value="1"/>
</dbReference>
<dbReference type="Proteomes" id="UP000717515">
    <property type="component" value="Unassembled WGS sequence"/>
</dbReference>
<dbReference type="InterPro" id="IPR002509">
    <property type="entry name" value="NODB_dom"/>
</dbReference>
<feature type="compositionally biased region" description="Low complexity" evidence="3">
    <location>
        <begin position="321"/>
        <end position="330"/>
    </location>
</feature>
<reference evidence="5" key="1">
    <citation type="submission" date="2021-07" db="EMBL/GenBank/DDBJ databases">
        <title>Draft genome of Mortierella alpina, strain LL118, isolated from an aspen leaf litter sample.</title>
        <authorList>
            <person name="Yang S."/>
            <person name="Vinatzer B.A."/>
        </authorList>
    </citation>
    <scope>NUCLEOTIDE SEQUENCE</scope>
    <source>
        <strain evidence="5">LL118</strain>
    </source>
</reference>
<evidence type="ECO:0000256" key="1">
    <source>
        <dbReference type="ARBA" id="ARBA00022723"/>
    </source>
</evidence>
<dbReference type="GO" id="GO:0046872">
    <property type="term" value="F:metal ion binding"/>
    <property type="evidence" value="ECO:0007669"/>
    <property type="project" value="UniProtKB-KW"/>
</dbReference>
<feature type="domain" description="NodB homology" evidence="4">
    <location>
        <begin position="110"/>
        <end position="297"/>
    </location>
</feature>
<evidence type="ECO:0000259" key="4">
    <source>
        <dbReference type="PROSITE" id="PS51677"/>
    </source>
</evidence>
<dbReference type="GO" id="GO:0004099">
    <property type="term" value="F:chitin deacetylase activity"/>
    <property type="evidence" value="ECO:0007669"/>
    <property type="project" value="UniProtKB-ARBA"/>
</dbReference>
<feature type="region of interest" description="Disordered" evidence="3">
    <location>
        <begin position="317"/>
        <end position="339"/>
    </location>
</feature>
<organism evidence="5 6">
    <name type="scientific">Mortierella alpina</name>
    <name type="common">Oleaginous fungus</name>
    <name type="synonym">Mortierella renispora</name>
    <dbReference type="NCBI Taxonomy" id="64518"/>
    <lineage>
        <taxon>Eukaryota</taxon>
        <taxon>Fungi</taxon>
        <taxon>Fungi incertae sedis</taxon>
        <taxon>Mucoromycota</taxon>
        <taxon>Mortierellomycotina</taxon>
        <taxon>Mortierellomycetes</taxon>
        <taxon>Mortierellales</taxon>
        <taxon>Mortierellaceae</taxon>
        <taxon>Mortierella</taxon>
    </lineage>
</organism>
<dbReference type="PROSITE" id="PS51677">
    <property type="entry name" value="NODB"/>
    <property type="match status" value="1"/>
</dbReference>
<dbReference type="EMBL" id="JAIFTL010000338">
    <property type="protein sequence ID" value="KAG9320033.1"/>
    <property type="molecule type" value="Genomic_DNA"/>
</dbReference>
<dbReference type="AlphaFoldDB" id="A0A9P8CU51"/>
<keyword evidence="1" id="KW-0479">Metal-binding</keyword>
<evidence type="ECO:0000313" key="6">
    <source>
        <dbReference type="Proteomes" id="UP000717515"/>
    </source>
</evidence>
<protein>
    <recommendedName>
        <fullName evidence="4">NodB homology domain-containing protein</fullName>
    </recommendedName>
</protein>
<dbReference type="GO" id="GO:0009272">
    <property type="term" value="P:fungal-type cell wall biogenesis"/>
    <property type="evidence" value="ECO:0007669"/>
    <property type="project" value="UniProtKB-ARBA"/>
</dbReference>
<name>A0A9P8CU51_MORAP</name>
<dbReference type="InterPro" id="IPR011330">
    <property type="entry name" value="Glyco_hydro/deAcase_b/a-brl"/>
</dbReference>
<sequence>MILRICANPRLKLAKMIKVSSLCILLIALTAISAQNLTGYPTRDEVPDVNSPQVQAWLKEIDLTGVPAIAPYPPGDPTPVCPTAAVNANDCIRGCQSCNGDDLFECSAPNTWGVTFDDGPAPSTPALLDYLRTQKISASFFVMGSNVIMYPEILKREVADGHHLASHTWSHHALTTLTNAEIVAEMKWTEKAVFDITGLRLKYMRPPYGEINNRVRFVLKKLGYVVVDWTGDEFDTLDWQPIPESEKITRFTSSLDAYAASPRTKGFYCLEHDITPEGVLLAQKLVPLGIARNISFASVAGCEGAAGYQNSNATSSVPLPGTATATAGTGPSRSQSASGGSVTSIVTAKVPGAASHTGGAALGVASVFAALVASILLV</sequence>
<evidence type="ECO:0000313" key="5">
    <source>
        <dbReference type="EMBL" id="KAG9320033.1"/>
    </source>
</evidence>
<dbReference type="InterPro" id="IPR050248">
    <property type="entry name" value="Polysacc_deacetylase_ArnD"/>
</dbReference>
<proteinExistence type="predicted"/>
<keyword evidence="2" id="KW-0378">Hydrolase</keyword>